<comment type="caution">
    <text evidence="1">The sequence shown here is derived from an EMBL/GenBank/DDBJ whole genome shotgun (WGS) entry which is preliminary data.</text>
</comment>
<evidence type="ECO:0000313" key="1">
    <source>
        <dbReference type="EMBL" id="CAE1232797.1"/>
    </source>
</evidence>
<protein>
    <submittedName>
        <fullName evidence="1">Uncharacterized protein</fullName>
    </submittedName>
</protein>
<sequence>MYLLSSFHTYFTISLYKSCLFISISNPSHLSTSLVLSLSVLSSLNLSGILYLFDPSARLGHPALIRSPCSSCTHPLALLTLHSSARLAHPALIRSPCSPCTHPLALLTLHSSAHLAHPASMSQFSYSHLSTYFNVLILPQSVHIYINLFISINLS</sequence>
<gene>
    <name evidence="1" type="ORF">SPHA_18709</name>
</gene>
<dbReference type="Proteomes" id="UP000597762">
    <property type="component" value="Unassembled WGS sequence"/>
</dbReference>
<organism evidence="1 2">
    <name type="scientific">Acanthosepion pharaonis</name>
    <name type="common">Pharaoh cuttlefish</name>
    <name type="synonym">Sepia pharaonis</name>
    <dbReference type="NCBI Taxonomy" id="158019"/>
    <lineage>
        <taxon>Eukaryota</taxon>
        <taxon>Metazoa</taxon>
        <taxon>Spiralia</taxon>
        <taxon>Lophotrochozoa</taxon>
        <taxon>Mollusca</taxon>
        <taxon>Cephalopoda</taxon>
        <taxon>Coleoidea</taxon>
        <taxon>Decapodiformes</taxon>
        <taxon>Sepiida</taxon>
        <taxon>Sepiina</taxon>
        <taxon>Sepiidae</taxon>
        <taxon>Acanthosepion</taxon>
    </lineage>
</organism>
<evidence type="ECO:0000313" key="2">
    <source>
        <dbReference type="Proteomes" id="UP000597762"/>
    </source>
</evidence>
<dbReference type="EMBL" id="CAHIKZ030000675">
    <property type="protein sequence ID" value="CAE1232797.1"/>
    <property type="molecule type" value="Genomic_DNA"/>
</dbReference>
<accession>A0A812BL53</accession>
<proteinExistence type="predicted"/>
<name>A0A812BL53_ACAPH</name>
<keyword evidence="2" id="KW-1185">Reference proteome</keyword>
<reference evidence="1" key="1">
    <citation type="submission" date="2021-01" db="EMBL/GenBank/DDBJ databases">
        <authorList>
            <person name="Li R."/>
            <person name="Bekaert M."/>
        </authorList>
    </citation>
    <scope>NUCLEOTIDE SEQUENCE</scope>
    <source>
        <strain evidence="1">Farmed</strain>
    </source>
</reference>
<dbReference type="AlphaFoldDB" id="A0A812BL53"/>